<name>A0A087BKM9_9BIFI</name>
<accession>A0A087BKM9</accession>
<evidence type="ECO:0000313" key="6">
    <source>
        <dbReference type="EMBL" id="KFI71579.1"/>
    </source>
</evidence>
<dbReference type="SUPFAM" id="SSF52540">
    <property type="entry name" value="P-loop containing nucleoside triphosphate hydrolases"/>
    <property type="match status" value="2"/>
</dbReference>
<evidence type="ECO:0000256" key="3">
    <source>
        <dbReference type="ARBA" id="ARBA00022741"/>
    </source>
</evidence>
<dbReference type="Gene3D" id="3.40.50.300">
    <property type="entry name" value="P-loop containing nucleotide triphosphate hydrolases"/>
    <property type="match status" value="2"/>
</dbReference>
<dbReference type="PANTHER" id="PTHR43553:SF24">
    <property type="entry name" value="ENERGY-COUPLING FACTOR TRANSPORTER ATP-BINDING PROTEIN ECFA1"/>
    <property type="match status" value="1"/>
</dbReference>
<keyword evidence="4" id="KW-0067">ATP-binding</keyword>
<dbReference type="InterPro" id="IPR003439">
    <property type="entry name" value="ABC_transporter-like_ATP-bd"/>
</dbReference>
<gene>
    <name evidence="6" type="ORF">BMERY_1091</name>
</gene>
<protein>
    <submittedName>
        <fullName evidence="6">ABC superfamily ATP binding cassette transporter, ABC protein</fullName>
        <ecNumber evidence="6">3.6.3.17</ecNumber>
    </submittedName>
</protein>
<dbReference type="GO" id="GO:0043190">
    <property type="term" value="C:ATP-binding cassette (ABC) transporter complex"/>
    <property type="evidence" value="ECO:0007669"/>
    <property type="project" value="TreeGrafter"/>
</dbReference>
<dbReference type="Pfam" id="PF00005">
    <property type="entry name" value="ABC_tran"/>
    <property type="match status" value="2"/>
</dbReference>
<dbReference type="CDD" id="cd03225">
    <property type="entry name" value="ABC_cobalt_CbiO_domain1"/>
    <property type="match status" value="2"/>
</dbReference>
<comment type="caution">
    <text evidence="6">The sequence shown here is derived from an EMBL/GenBank/DDBJ whole genome shotgun (WGS) entry which is preliminary data.</text>
</comment>
<sequence>MVTVASGDDAGIGADTGADARMSADAYAGAGERSMGVGVSARNWGWRHASRKDFALRHVDFDIRPGERVLLLGASGAGKSTLMAGLAGVLGGDDDGEQEGTLLVGGRDARKVRGVSGLVLQDPDAQTILERVGDDVAFGCENLGVPKDEIWQRARESLDIVGLDYMRFDHSTRKLSGGQRQRLALAGVLAMHPGLLLLDEPTANLDPDGVKEVHDAVKHVVERTGETLIVVEHHIDVWLDTVDRVIVLGKPDGDSLTGGVIADGTPGEVFGTLGDVLAEGGAWVPGRAITPYHPERSAGEVVLRTDDLSFGREFPLGKHIDLEFHAGEVTALTGRNGVGKSTLALTLAGLLEPLAGHVRVAESMVPPHRANDVGSWKSRDLLGRVGMVFQEPEHQFVTASVRDEVAVGPKSMGKTDEEAYRIADEILERMNLKRFGPANPFTLSGGEKRRLSVASMMAAAPKVVVMDEPTFGQDFTTWTEMVRLIADVRDAGSAVIMVTHDEALIEALDARRIVVSEEEQHD</sequence>
<dbReference type="InterPro" id="IPR015856">
    <property type="entry name" value="ABC_transpr_CbiO/EcfA_su"/>
</dbReference>
<dbReference type="GO" id="GO:0005524">
    <property type="term" value="F:ATP binding"/>
    <property type="evidence" value="ECO:0007669"/>
    <property type="project" value="UniProtKB-KW"/>
</dbReference>
<dbReference type="GO" id="GO:0042626">
    <property type="term" value="F:ATPase-coupled transmembrane transporter activity"/>
    <property type="evidence" value="ECO:0007669"/>
    <property type="project" value="TreeGrafter"/>
</dbReference>
<keyword evidence="2" id="KW-0813">Transport</keyword>
<keyword evidence="6" id="KW-0378">Hydrolase</keyword>
<dbReference type="SMART" id="SM00382">
    <property type="entry name" value="AAA"/>
    <property type="match status" value="2"/>
</dbReference>
<dbReference type="GO" id="GO:0016887">
    <property type="term" value="F:ATP hydrolysis activity"/>
    <property type="evidence" value="ECO:0007669"/>
    <property type="project" value="InterPro"/>
</dbReference>
<dbReference type="InterPro" id="IPR017871">
    <property type="entry name" value="ABC_transporter-like_CS"/>
</dbReference>
<organism evidence="6 7">
    <name type="scientific">Bifidobacterium merycicum</name>
    <dbReference type="NCBI Taxonomy" id="78345"/>
    <lineage>
        <taxon>Bacteria</taxon>
        <taxon>Bacillati</taxon>
        <taxon>Actinomycetota</taxon>
        <taxon>Actinomycetes</taxon>
        <taxon>Bifidobacteriales</taxon>
        <taxon>Bifidobacteriaceae</taxon>
        <taxon>Bifidobacterium</taxon>
    </lineage>
</organism>
<dbReference type="EC" id="3.6.3.17" evidence="6"/>
<keyword evidence="3" id="KW-0547">Nucleotide-binding</keyword>
<evidence type="ECO:0000256" key="2">
    <source>
        <dbReference type="ARBA" id="ARBA00022448"/>
    </source>
</evidence>
<dbReference type="AlphaFoldDB" id="A0A087BKM9"/>
<comment type="similarity">
    <text evidence="1">Belongs to the ABC transporter superfamily.</text>
</comment>
<dbReference type="eggNOG" id="COG1122">
    <property type="taxonomic scope" value="Bacteria"/>
</dbReference>
<dbReference type="PROSITE" id="PS50893">
    <property type="entry name" value="ABC_TRANSPORTER_2"/>
    <property type="match status" value="2"/>
</dbReference>
<dbReference type="Proteomes" id="UP000029060">
    <property type="component" value="Unassembled WGS sequence"/>
</dbReference>
<evidence type="ECO:0000259" key="5">
    <source>
        <dbReference type="PROSITE" id="PS50893"/>
    </source>
</evidence>
<feature type="domain" description="ABC transporter" evidence="5">
    <location>
        <begin position="39"/>
        <end position="282"/>
    </location>
</feature>
<dbReference type="InterPro" id="IPR050095">
    <property type="entry name" value="ECF_ABC_transporter_ATP-bd"/>
</dbReference>
<evidence type="ECO:0000256" key="4">
    <source>
        <dbReference type="ARBA" id="ARBA00022840"/>
    </source>
</evidence>
<dbReference type="PROSITE" id="PS00211">
    <property type="entry name" value="ABC_TRANSPORTER_1"/>
    <property type="match status" value="2"/>
</dbReference>
<feature type="domain" description="ABC transporter" evidence="5">
    <location>
        <begin position="303"/>
        <end position="517"/>
    </location>
</feature>
<dbReference type="PANTHER" id="PTHR43553">
    <property type="entry name" value="HEAVY METAL TRANSPORTER"/>
    <property type="match status" value="1"/>
</dbReference>
<proteinExistence type="inferred from homology"/>
<dbReference type="InterPro" id="IPR003593">
    <property type="entry name" value="AAA+_ATPase"/>
</dbReference>
<dbReference type="STRING" id="78345.BMERY_1091"/>
<evidence type="ECO:0000256" key="1">
    <source>
        <dbReference type="ARBA" id="ARBA00005417"/>
    </source>
</evidence>
<reference evidence="6 7" key="1">
    <citation type="submission" date="2014-03" db="EMBL/GenBank/DDBJ databases">
        <title>Genomics of Bifidobacteria.</title>
        <authorList>
            <person name="Ventura M."/>
            <person name="Milani C."/>
            <person name="Lugli G.A."/>
        </authorList>
    </citation>
    <scope>NUCLEOTIDE SEQUENCE [LARGE SCALE GENOMIC DNA]</scope>
    <source>
        <strain evidence="6 7">LMG 11341</strain>
    </source>
</reference>
<evidence type="ECO:0000313" key="7">
    <source>
        <dbReference type="Proteomes" id="UP000029060"/>
    </source>
</evidence>
<keyword evidence="7" id="KW-1185">Reference proteome</keyword>
<dbReference type="InterPro" id="IPR027417">
    <property type="entry name" value="P-loop_NTPase"/>
</dbReference>
<dbReference type="EMBL" id="JGZC01000001">
    <property type="protein sequence ID" value="KFI71579.1"/>
    <property type="molecule type" value="Genomic_DNA"/>
</dbReference>